<dbReference type="GO" id="GO:0046486">
    <property type="term" value="P:glycerolipid metabolic process"/>
    <property type="evidence" value="ECO:0007669"/>
    <property type="project" value="UniProtKB-ARBA"/>
</dbReference>
<evidence type="ECO:0000313" key="7">
    <source>
        <dbReference type="Proteomes" id="UP000572817"/>
    </source>
</evidence>
<feature type="short sequence motif" description="GXSXG" evidence="4">
    <location>
        <begin position="60"/>
        <end position="64"/>
    </location>
</feature>
<evidence type="ECO:0000256" key="2">
    <source>
        <dbReference type="ARBA" id="ARBA00022963"/>
    </source>
</evidence>
<feature type="active site" description="Proton acceptor" evidence="4">
    <location>
        <position position="203"/>
    </location>
</feature>
<comment type="caution">
    <text evidence="6">The sequence shown here is derived from an EMBL/GenBank/DDBJ whole genome shotgun (WGS) entry which is preliminary data.</text>
</comment>
<dbReference type="PROSITE" id="PS51635">
    <property type="entry name" value="PNPLA"/>
    <property type="match status" value="1"/>
</dbReference>
<sequence>MADDSGPSTDGPVNLLALDGGGIRGLSELLILDEAMKRIQHDLKLDELPRPCDYFHLIGGTSTGGLIALLLGRFRMPTDEALRIYNEIAGSIFCKGNKKRSFQDGTFKATTLENTVRTLVTKRNVGSSMLDSTGVPEMGRAFVCAMSAKNMEHPRLFRTYHVRENAGVNCEIWEAVRATTAAPTFFKRVTIGEEGQVKEEFIDGGVRCNNPADEVLEEARRVFGDQRILNCLVSIGTGHPGVIGLSKPDEFQRLLPTELITALKQIATDCEQKSEELSARFQNIIGLYFRFNVPHGLGQVSLEEWKKMPDTNWSIYSSIPGKKEAMRWGLRCFKDIAAKNCPDVSDAEASVQSALWWLGSLTEEWLLLFDNVESFKAASEALPENKGNIIYTSRNPEGCLSLPKGAYYEVSEMEEEESLQLLARARGLSETRHQEEAYAKSIVVELGHLPLAIDQAGAYMATRSCVV</sequence>
<dbReference type="InterPro" id="IPR016035">
    <property type="entry name" value="Acyl_Trfase/lysoPLipase"/>
</dbReference>
<reference evidence="6" key="1">
    <citation type="submission" date="2020-04" db="EMBL/GenBank/DDBJ databases">
        <title>Genome Assembly and Annotation of Botryosphaeria dothidea sdau 11-99, a Latent Pathogen of Apple Fruit Ring Rot in China.</title>
        <authorList>
            <person name="Yu C."/>
            <person name="Diao Y."/>
            <person name="Lu Q."/>
            <person name="Zhao J."/>
            <person name="Cui S."/>
            <person name="Peng C."/>
            <person name="He B."/>
            <person name="Liu H."/>
        </authorList>
    </citation>
    <scope>NUCLEOTIDE SEQUENCE [LARGE SCALE GENOMIC DNA]</scope>
    <source>
        <strain evidence="6">Sdau11-99</strain>
    </source>
</reference>
<dbReference type="SUPFAM" id="SSF52151">
    <property type="entry name" value="FabD/lysophospholipase-like"/>
    <property type="match status" value="1"/>
</dbReference>
<dbReference type="EMBL" id="WWBZ02000010">
    <property type="protein sequence ID" value="KAF4311381.1"/>
    <property type="molecule type" value="Genomic_DNA"/>
</dbReference>
<feature type="short sequence motif" description="GXGXXG" evidence="4">
    <location>
        <begin position="20"/>
        <end position="25"/>
    </location>
</feature>
<gene>
    <name evidence="6" type="ORF">GTA08_BOTSDO13143</name>
</gene>
<keyword evidence="3 4" id="KW-0443">Lipid metabolism</keyword>
<name>A0A8H4NA25_9PEZI</name>
<dbReference type="Proteomes" id="UP000572817">
    <property type="component" value="Unassembled WGS sequence"/>
</dbReference>
<evidence type="ECO:0000256" key="1">
    <source>
        <dbReference type="ARBA" id="ARBA00022801"/>
    </source>
</evidence>
<evidence type="ECO:0000313" key="6">
    <source>
        <dbReference type="EMBL" id="KAF4311381.1"/>
    </source>
</evidence>
<dbReference type="InterPro" id="IPR027417">
    <property type="entry name" value="P-loop_NTPase"/>
</dbReference>
<dbReference type="GO" id="GO:0019369">
    <property type="term" value="P:arachidonate metabolic process"/>
    <property type="evidence" value="ECO:0007669"/>
    <property type="project" value="TreeGrafter"/>
</dbReference>
<feature type="active site" description="Nucleophile" evidence="4">
    <location>
        <position position="62"/>
    </location>
</feature>
<protein>
    <recommendedName>
        <fullName evidence="5">PNPLA domain-containing protein</fullName>
    </recommendedName>
</protein>
<keyword evidence="2 4" id="KW-0442">Lipid degradation</keyword>
<dbReference type="InterPro" id="IPR002641">
    <property type="entry name" value="PNPLA_dom"/>
</dbReference>
<feature type="short sequence motif" description="DGA/G" evidence="4">
    <location>
        <begin position="203"/>
        <end position="205"/>
    </location>
</feature>
<dbReference type="AlphaFoldDB" id="A0A8H4NA25"/>
<organism evidence="6 7">
    <name type="scientific">Botryosphaeria dothidea</name>
    <dbReference type="NCBI Taxonomy" id="55169"/>
    <lineage>
        <taxon>Eukaryota</taxon>
        <taxon>Fungi</taxon>
        <taxon>Dikarya</taxon>
        <taxon>Ascomycota</taxon>
        <taxon>Pezizomycotina</taxon>
        <taxon>Dothideomycetes</taxon>
        <taxon>Dothideomycetes incertae sedis</taxon>
        <taxon>Botryosphaeriales</taxon>
        <taxon>Botryosphaeriaceae</taxon>
        <taxon>Botryosphaeria</taxon>
    </lineage>
</organism>
<dbReference type="OrthoDB" id="1658288at2759"/>
<keyword evidence="7" id="KW-1185">Reference proteome</keyword>
<dbReference type="SUPFAM" id="SSF52540">
    <property type="entry name" value="P-loop containing nucleoside triphosphate hydrolases"/>
    <property type="match status" value="1"/>
</dbReference>
<evidence type="ECO:0000259" key="5">
    <source>
        <dbReference type="PROSITE" id="PS51635"/>
    </source>
</evidence>
<feature type="domain" description="PNPLA" evidence="5">
    <location>
        <begin position="16"/>
        <end position="216"/>
    </location>
</feature>
<dbReference type="GO" id="GO:0016020">
    <property type="term" value="C:membrane"/>
    <property type="evidence" value="ECO:0007669"/>
    <property type="project" value="TreeGrafter"/>
</dbReference>
<proteinExistence type="predicted"/>
<accession>A0A8H4NA25</accession>
<evidence type="ECO:0000256" key="4">
    <source>
        <dbReference type="PROSITE-ProRule" id="PRU01161"/>
    </source>
</evidence>
<dbReference type="Pfam" id="PF01734">
    <property type="entry name" value="Patatin"/>
    <property type="match status" value="1"/>
</dbReference>
<dbReference type="PANTHER" id="PTHR24185">
    <property type="entry name" value="CALCIUM-INDEPENDENT PHOSPHOLIPASE A2-GAMMA"/>
    <property type="match status" value="1"/>
</dbReference>
<dbReference type="CDD" id="cd07216">
    <property type="entry name" value="Pat17_PNPLA8_PNPLA9_like3"/>
    <property type="match status" value="1"/>
</dbReference>
<dbReference type="GO" id="GO:0016042">
    <property type="term" value="P:lipid catabolic process"/>
    <property type="evidence" value="ECO:0007669"/>
    <property type="project" value="UniProtKB-UniRule"/>
</dbReference>
<dbReference type="PANTHER" id="PTHR24185:SF1">
    <property type="entry name" value="CALCIUM-INDEPENDENT PHOSPHOLIPASE A2-GAMMA"/>
    <property type="match status" value="1"/>
</dbReference>
<evidence type="ECO:0000256" key="3">
    <source>
        <dbReference type="ARBA" id="ARBA00023098"/>
    </source>
</evidence>
<dbReference type="GO" id="GO:0043531">
    <property type="term" value="F:ADP binding"/>
    <property type="evidence" value="ECO:0007669"/>
    <property type="project" value="InterPro"/>
</dbReference>
<keyword evidence="1 4" id="KW-0378">Hydrolase</keyword>
<dbReference type="GO" id="GO:0047499">
    <property type="term" value="F:calcium-independent phospholipase A2 activity"/>
    <property type="evidence" value="ECO:0007669"/>
    <property type="project" value="TreeGrafter"/>
</dbReference>
<dbReference type="Gene3D" id="3.40.1090.10">
    <property type="entry name" value="Cytosolic phospholipase A2 catalytic domain"/>
    <property type="match status" value="1"/>
</dbReference>